<reference evidence="1" key="1">
    <citation type="journal article" date="2020" name="Stud. Mycol.">
        <title>101 Dothideomycetes genomes: a test case for predicting lifestyles and emergence of pathogens.</title>
        <authorList>
            <person name="Haridas S."/>
            <person name="Albert R."/>
            <person name="Binder M."/>
            <person name="Bloem J."/>
            <person name="Labutti K."/>
            <person name="Salamov A."/>
            <person name="Andreopoulos B."/>
            <person name="Baker S."/>
            <person name="Barry K."/>
            <person name="Bills G."/>
            <person name="Bluhm B."/>
            <person name="Cannon C."/>
            <person name="Castanera R."/>
            <person name="Culley D."/>
            <person name="Daum C."/>
            <person name="Ezra D."/>
            <person name="Gonzalez J."/>
            <person name="Henrissat B."/>
            <person name="Kuo A."/>
            <person name="Liang C."/>
            <person name="Lipzen A."/>
            <person name="Lutzoni F."/>
            <person name="Magnuson J."/>
            <person name="Mondo S."/>
            <person name="Nolan M."/>
            <person name="Ohm R."/>
            <person name="Pangilinan J."/>
            <person name="Park H.-J."/>
            <person name="Ramirez L."/>
            <person name="Alfaro M."/>
            <person name="Sun H."/>
            <person name="Tritt A."/>
            <person name="Yoshinaga Y."/>
            <person name="Zwiers L.-H."/>
            <person name="Turgeon B."/>
            <person name="Goodwin S."/>
            <person name="Spatafora J."/>
            <person name="Crous P."/>
            <person name="Grigoriev I."/>
        </authorList>
    </citation>
    <scope>NUCLEOTIDE SEQUENCE</scope>
    <source>
        <strain evidence="1">CBS 119687</strain>
    </source>
</reference>
<accession>A0A6A6ATH8</accession>
<dbReference type="GeneID" id="54407196"/>
<proteinExistence type="predicted"/>
<dbReference type="Proteomes" id="UP000799771">
    <property type="component" value="Unassembled WGS sequence"/>
</dbReference>
<dbReference type="RefSeq" id="XP_033528910.1">
    <property type="nucleotide sequence ID" value="XM_033666764.1"/>
</dbReference>
<organism evidence="1 2">
    <name type="scientific">Dothidotthia symphoricarpi CBS 119687</name>
    <dbReference type="NCBI Taxonomy" id="1392245"/>
    <lineage>
        <taxon>Eukaryota</taxon>
        <taxon>Fungi</taxon>
        <taxon>Dikarya</taxon>
        <taxon>Ascomycota</taxon>
        <taxon>Pezizomycotina</taxon>
        <taxon>Dothideomycetes</taxon>
        <taxon>Pleosporomycetidae</taxon>
        <taxon>Pleosporales</taxon>
        <taxon>Dothidotthiaceae</taxon>
        <taxon>Dothidotthia</taxon>
    </lineage>
</organism>
<sequence length="168" mass="19028">MPAVFIILEEGIGLPLKINVRRVQIRLIHSHKTGRIPYLSGVNPTFADPALKTESPLQPRLNLLVLHDIHGDFDRLDVVNLIVSRVAFIWNSCLVVQHPDIIRHPLVKYGDFHRLQQWCRSLYGTVSSVAPYYSRRTLTHWGRCLEGEDIGFGCLACFCVSGVAHDFS</sequence>
<protein>
    <submittedName>
        <fullName evidence="1">Uncharacterized protein</fullName>
    </submittedName>
</protein>
<dbReference type="EMBL" id="ML977497">
    <property type="protein sequence ID" value="KAF2134523.1"/>
    <property type="molecule type" value="Genomic_DNA"/>
</dbReference>
<gene>
    <name evidence="1" type="ORF">P153DRAFT_3580</name>
</gene>
<name>A0A6A6ATH8_9PLEO</name>
<evidence type="ECO:0000313" key="2">
    <source>
        <dbReference type="Proteomes" id="UP000799771"/>
    </source>
</evidence>
<keyword evidence="2" id="KW-1185">Reference proteome</keyword>
<evidence type="ECO:0000313" key="1">
    <source>
        <dbReference type="EMBL" id="KAF2134523.1"/>
    </source>
</evidence>
<dbReference type="AlphaFoldDB" id="A0A6A6ATH8"/>